<accession>A0A8J6NGW2</accession>
<dbReference type="SUPFAM" id="SSF47090">
    <property type="entry name" value="PGBD-like"/>
    <property type="match status" value="1"/>
</dbReference>
<dbReference type="SUPFAM" id="SSF56235">
    <property type="entry name" value="N-terminal nucleophile aminohydrolases (Ntn hydrolases)"/>
    <property type="match status" value="1"/>
</dbReference>
<gene>
    <name evidence="2" type="ORF">H8E29_05355</name>
</gene>
<comment type="caution">
    <text evidence="2">The sequence shown here is derived from an EMBL/GenBank/DDBJ whole genome shotgun (WGS) entry which is preliminary data.</text>
</comment>
<dbReference type="InterPro" id="IPR010430">
    <property type="entry name" value="DUF1028"/>
</dbReference>
<dbReference type="PANTHER" id="PTHR39328">
    <property type="entry name" value="BLL2871 PROTEIN"/>
    <property type="match status" value="1"/>
</dbReference>
<dbReference type="Pfam" id="PF06267">
    <property type="entry name" value="DUF1028"/>
    <property type="match status" value="1"/>
</dbReference>
<dbReference type="InterPro" id="IPR029055">
    <property type="entry name" value="Ntn_hydrolases_N"/>
</dbReference>
<dbReference type="EMBL" id="JACNJN010000075">
    <property type="protein sequence ID" value="MBC8334671.1"/>
    <property type="molecule type" value="Genomic_DNA"/>
</dbReference>
<dbReference type="InterPro" id="IPR036365">
    <property type="entry name" value="PGBD-like_sf"/>
</dbReference>
<dbReference type="Pfam" id="PF08823">
    <property type="entry name" value="PG_binding_2"/>
    <property type="match status" value="1"/>
</dbReference>
<reference evidence="2 3" key="1">
    <citation type="submission" date="2020-08" db="EMBL/GenBank/DDBJ databases">
        <title>Bridging the membrane lipid divide: bacteria of the FCB group superphylum have the potential to synthesize archaeal ether lipids.</title>
        <authorList>
            <person name="Villanueva L."/>
            <person name="Von Meijenfeldt F.A.B."/>
            <person name="Westbye A.B."/>
            <person name="Yadav S."/>
            <person name="Hopmans E.C."/>
            <person name="Dutilh B.E."/>
            <person name="Sinninghe Damste J.S."/>
        </authorList>
    </citation>
    <scope>NUCLEOTIDE SEQUENCE [LARGE SCALE GENOMIC DNA]</scope>
    <source>
        <strain evidence="2">NIOZ-UU36</strain>
    </source>
</reference>
<dbReference type="PANTHER" id="PTHR39328:SF1">
    <property type="entry name" value="BLL2871 PROTEIN"/>
    <property type="match status" value="1"/>
</dbReference>
<dbReference type="InterPro" id="IPR014927">
    <property type="entry name" value="PG-bd_2"/>
</dbReference>
<dbReference type="Gene3D" id="3.60.20.10">
    <property type="entry name" value="Glutamine Phosphoribosylpyrophosphate, subunit 1, domain 1"/>
    <property type="match status" value="1"/>
</dbReference>
<proteinExistence type="predicted"/>
<name>A0A8J6NGW2_9CHLR</name>
<sequence>MPRFSTFSIVACDLEEKSWGVAVASKFPAVGSAVPWVNAEVGAVATQSYANTSYGPNGLAMMADGLSAEETMEKLLAADEGRETRQVGLVDAQGKSATFTGKKCHEWAGGLTGPGYAIQGNILTGKDVVQAMESTFLETNGDLPTRLYEALHAGNSAGGDKRGRQSAAIYVAKPRGGYGGFIDRWIDYRVDDALDPVPKLGNLLELHDLYFGESPESERVKLSGEPLKDIQRIMANLGYYQPEIDGVYTDVTAEALNSFLGNENFEERANPDEGWIDRPVLDYLLKKFKK</sequence>
<protein>
    <submittedName>
        <fullName evidence="2">DUF1028 domain-containing protein</fullName>
    </submittedName>
</protein>
<dbReference type="Proteomes" id="UP000614469">
    <property type="component" value="Unassembled WGS sequence"/>
</dbReference>
<evidence type="ECO:0000313" key="2">
    <source>
        <dbReference type="EMBL" id="MBC8334671.1"/>
    </source>
</evidence>
<evidence type="ECO:0000313" key="3">
    <source>
        <dbReference type="Proteomes" id="UP000614469"/>
    </source>
</evidence>
<organism evidence="2 3">
    <name type="scientific">Candidatus Desulfolinea nitratireducens</name>
    <dbReference type="NCBI Taxonomy" id="2841698"/>
    <lineage>
        <taxon>Bacteria</taxon>
        <taxon>Bacillati</taxon>
        <taxon>Chloroflexota</taxon>
        <taxon>Anaerolineae</taxon>
        <taxon>Anaerolineales</taxon>
        <taxon>Anaerolineales incertae sedis</taxon>
        <taxon>Candidatus Desulfolinea</taxon>
    </lineage>
</organism>
<evidence type="ECO:0000259" key="1">
    <source>
        <dbReference type="Pfam" id="PF08823"/>
    </source>
</evidence>
<feature type="domain" description="Putative peptidoglycan binding" evidence="1">
    <location>
        <begin position="210"/>
        <end position="284"/>
    </location>
</feature>
<dbReference type="AlphaFoldDB" id="A0A8J6NGW2"/>